<gene>
    <name evidence="11" type="ORF">FYJ78_01525</name>
</gene>
<dbReference type="InterPro" id="IPR032807">
    <property type="entry name" value="GNVR"/>
</dbReference>
<evidence type="ECO:0000259" key="10">
    <source>
        <dbReference type="Pfam" id="PF13807"/>
    </source>
</evidence>
<keyword evidence="3" id="KW-1003">Cell membrane</keyword>
<accession>A0A6I2UNU2</accession>
<evidence type="ECO:0000256" key="4">
    <source>
        <dbReference type="ARBA" id="ARBA00022692"/>
    </source>
</evidence>
<dbReference type="AlphaFoldDB" id="A0A6I2UNU2"/>
<dbReference type="Pfam" id="PF02706">
    <property type="entry name" value="Wzz"/>
    <property type="match status" value="1"/>
</dbReference>
<dbReference type="GO" id="GO:0004713">
    <property type="term" value="F:protein tyrosine kinase activity"/>
    <property type="evidence" value="ECO:0007669"/>
    <property type="project" value="TreeGrafter"/>
</dbReference>
<feature type="domain" description="Tyrosine-protein kinase G-rich" evidence="10">
    <location>
        <begin position="368"/>
        <end position="443"/>
    </location>
</feature>
<keyword evidence="6 8" id="KW-0472">Membrane</keyword>
<reference evidence="11 12" key="1">
    <citation type="submission" date="2019-08" db="EMBL/GenBank/DDBJ databases">
        <title>In-depth cultivation of the pig gut microbiome towards novel bacterial diversity and tailored functional studies.</title>
        <authorList>
            <person name="Wylensek D."/>
            <person name="Hitch T.C.A."/>
            <person name="Clavel T."/>
        </authorList>
    </citation>
    <scope>NUCLEOTIDE SEQUENCE [LARGE SCALE GENOMIC DNA]</scope>
    <source>
        <strain evidence="12">WCA-380-WT-3B3</strain>
    </source>
</reference>
<evidence type="ECO:0000259" key="9">
    <source>
        <dbReference type="Pfam" id="PF02706"/>
    </source>
</evidence>
<evidence type="ECO:0000256" key="2">
    <source>
        <dbReference type="ARBA" id="ARBA00006683"/>
    </source>
</evidence>
<dbReference type="PANTHER" id="PTHR32309:SF13">
    <property type="entry name" value="FERRIC ENTEROBACTIN TRANSPORT PROTEIN FEPE"/>
    <property type="match status" value="1"/>
</dbReference>
<comment type="subcellular location">
    <subcellularLocation>
        <location evidence="1">Cell membrane</location>
        <topology evidence="1">Multi-pass membrane protein</topology>
    </subcellularLocation>
</comment>
<evidence type="ECO:0000256" key="5">
    <source>
        <dbReference type="ARBA" id="ARBA00022989"/>
    </source>
</evidence>
<dbReference type="Proteomes" id="UP000430222">
    <property type="component" value="Unassembled WGS sequence"/>
</dbReference>
<evidence type="ECO:0000256" key="8">
    <source>
        <dbReference type="SAM" id="Phobius"/>
    </source>
</evidence>
<keyword evidence="4 8" id="KW-0812">Transmembrane</keyword>
<evidence type="ECO:0000313" key="12">
    <source>
        <dbReference type="Proteomes" id="UP000430222"/>
    </source>
</evidence>
<evidence type="ECO:0000256" key="3">
    <source>
        <dbReference type="ARBA" id="ARBA00022475"/>
    </source>
</evidence>
<dbReference type="EMBL" id="VUNL01000002">
    <property type="protein sequence ID" value="MSV23888.1"/>
    <property type="molecule type" value="Genomic_DNA"/>
</dbReference>
<feature type="domain" description="Polysaccharide chain length determinant N-terminal" evidence="9">
    <location>
        <begin position="5"/>
        <end position="102"/>
    </location>
</feature>
<dbReference type="PANTHER" id="PTHR32309">
    <property type="entry name" value="TYROSINE-PROTEIN KINASE"/>
    <property type="match status" value="1"/>
</dbReference>
<evidence type="ECO:0000256" key="1">
    <source>
        <dbReference type="ARBA" id="ARBA00004651"/>
    </source>
</evidence>
<keyword evidence="12" id="KW-1185">Reference proteome</keyword>
<dbReference type="GO" id="GO:0005886">
    <property type="term" value="C:plasma membrane"/>
    <property type="evidence" value="ECO:0007669"/>
    <property type="project" value="UniProtKB-SubCell"/>
</dbReference>
<comment type="caution">
    <text evidence="11">The sequence shown here is derived from an EMBL/GenBank/DDBJ whole genome shotgun (WGS) entry which is preliminary data.</text>
</comment>
<keyword evidence="5 8" id="KW-1133">Transmembrane helix</keyword>
<feature type="transmembrane region" description="Helical" evidence="8">
    <location>
        <begin position="424"/>
        <end position="445"/>
    </location>
</feature>
<keyword evidence="7" id="KW-0175">Coiled coil</keyword>
<evidence type="ECO:0000256" key="6">
    <source>
        <dbReference type="ARBA" id="ARBA00023136"/>
    </source>
</evidence>
<organism evidence="11 12">
    <name type="scientific">Selenomonas montiformis</name>
    <dbReference type="NCBI Taxonomy" id="2652285"/>
    <lineage>
        <taxon>Bacteria</taxon>
        <taxon>Bacillati</taxon>
        <taxon>Bacillota</taxon>
        <taxon>Negativicutes</taxon>
        <taxon>Selenomonadales</taxon>
        <taxon>Selenomonadaceae</taxon>
        <taxon>Selenomonas</taxon>
    </lineage>
</organism>
<comment type="similarity">
    <text evidence="2">Belongs to the CpsC/CapA family.</text>
</comment>
<dbReference type="RefSeq" id="WP_154619649.1">
    <property type="nucleotide sequence ID" value="NZ_VUNL01000002.1"/>
</dbReference>
<evidence type="ECO:0000313" key="11">
    <source>
        <dbReference type="EMBL" id="MSV23888.1"/>
    </source>
</evidence>
<proteinExistence type="inferred from homology"/>
<dbReference type="InterPro" id="IPR003856">
    <property type="entry name" value="LPS_length_determ_N"/>
</dbReference>
<feature type="transmembrane region" description="Helical" evidence="8">
    <location>
        <begin position="21"/>
        <end position="41"/>
    </location>
</feature>
<feature type="coiled-coil region" evidence="7">
    <location>
        <begin position="172"/>
        <end position="199"/>
    </location>
</feature>
<evidence type="ECO:0000256" key="7">
    <source>
        <dbReference type="SAM" id="Coils"/>
    </source>
</evidence>
<name>A0A6I2UNU2_9FIRM</name>
<protein>
    <submittedName>
        <fullName evidence="11">Chain-length determining protein</fullName>
    </submittedName>
</protein>
<dbReference type="InterPro" id="IPR050445">
    <property type="entry name" value="Bact_polysacc_biosynth/exp"/>
</dbReference>
<dbReference type="Pfam" id="PF13807">
    <property type="entry name" value="GNVR"/>
    <property type="match status" value="1"/>
</dbReference>
<sequence length="450" mass="49387">MEHEESIDLGRLMHIMMERKKITGGLVAGCTVLALGVSFILPKQYESTALVQTRSAGKDISGAAAMAAAMGVNLGGNSSNASPLNYIELMKSRRVLDPIIDQIDWPDEKKKPDAKEFAKKNLKIENTKQTNLITVTATGRTPEEAQSISQGVVDNFLTMQTENSRQTQSLLVQFLNERIETARQESDEAAQKLAAFSREHKMYSPDDQAKFAIQQLDAYDKAISDMQVQQKSAQAQYDVATQKLGEQKAGSASYNINDNPTVQNIRSQIVAKEVELVGLRQKYTDNHPSVIAAERQRNKLSQSLSEEVGAVVGSNAASLNSAQMELLKNQAIAQAQASAAAASEAAIRGKKAEKEQELGKLPEDMMVYLQLQSDAAIKKQIYTNLVQQCENDKIQEAMESMDIQIIDAANLPDADKPAAPRKKLITAIGFVIGCLLSFGYGLICYKREER</sequence>